<keyword evidence="4" id="KW-0969">Cilium</keyword>
<keyword evidence="2" id="KW-0282">Flagellum</keyword>
<evidence type="ECO:0000259" key="10">
    <source>
        <dbReference type="Pfam" id="PF13868"/>
    </source>
</evidence>
<name>A0A1G4IB60_TRYEQ</name>
<sequence length="483" mass="58085">MIGMMARSGAGVFPPRRPGQTDGDLRKELNDRNAPRDSTILTRTELDIIREMISGKNIMTTLTRSAVRTRSVEAEEHKRRMQQYDEEQRLCGGNDKPLEQIEEEQQRRLNLERAKTLLDEQYDEVKAMNQIVDEARCIAVRNAQIRERELRKEEEMEYERKMEEMMTAEAEKAAKLYNEREEQQVVARKKTLAVIKAQLEQHDVERVRKLELLQHEREAMTRHLELLREEAQAEKLQQQEKERRIMEAVALANAQQISLKKRQQELDEEEDRRIAEFIKRKQERDRLYAEEQQRIRDEKEREVARLRAEQQRAQNTQALLDDIRAQRAQEEYARDMRRKEKERKEREAAVLQDLAQMREKQIEERKRMKAEERRLEEEEVERINAVQKVALEQERERKMWARKQHEENSLAVLKQIMDVEERRRRERQEYVAEGNSIMMQIREREAAIEAIRQRKLKELEELGVPEEYCQALQKKMKVKVARR</sequence>
<reference evidence="11" key="1">
    <citation type="submission" date="2016-09" db="EMBL/GenBank/DDBJ databases">
        <authorList>
            <person name="Hebert L."/>
            <person name="Moumen B."/>
        </authorList>
    </citation>
    <scope>NUCLEOTIDE SEQUENCE [LARGE SCALE GENOMIC DNA]</scope>
    <source>
        <strain evidence="11">OVI</strain>
    </source>
</reference>
<evidence type="ECO:0000256" key="5">
    <source>
        <dbReference type="ARBA" id="ARBA00023273"/>
    </source>
</evidence>
<dbReference type="PANTHER" id="PTHR15504">
    <property type="entry name" value="NASOPHARYNGEAL EPITHELIUM SPECIFIC PROTEIN 1"/>
    <property type="match status" value="1"/>
</dbReference>
<organism evidence="11 12">
    <name type="scientific">Trypanosoma equiperdum</name>
    <dbReference type="NCBI Taxonomy" id="5694"/>
    <lineage>
        <taxon>Eukaryota</taxon>
        <taxon>Discoba</taxon>
        <taxon>Euglenozoa</taxon>
        <taxon>Kinetoplastea</taxon>
        <taxon>Metakinetoplastina</taxon>
        <taxon>Trypanosomatida</taxon>
        <taxon>Trypanosomatidae</taxon>
        <taxon>Trypanosoma</taxon>
    </lineage>
</organism>
<dbReference type="Proteomes" id="UP000195570">
    <property type="component" value="Unassembled WGS sequence"/>
</dbReference>
<keyword evidence="5" id="KW-0966">Cell projection</keyword>
<evidence type="ECO:0000256" key="7">
    <source>
        <dbReference type="ARBA" id="ARBA00034142"/>
    </source>
</evidence>
<feature type="domain" description="Trichohyalin-plectin-homology" evidence="10">
    <location>
        <begin position="118"/>
        <end position="466"/>
    </location>
</feature>
<keyword evidence="3 8" id="KW-0175">Coiled coil</keyword>
<proteinExistence type="inferred from homology"/>
<dbReference type="GO" id="GO:0031514">
    <property type="term" value="C:motile cilium"/>
    <property type="evidence" value="ECO:0007669"/>
    <property type="project" value="UniProtKB-SubCell"/>
</dbReference>
<dbReference type="PANTHER" id="PTHR15504:SF0">
    <property type="entry name" value="CILIA- AND FLAGELLA-ASSOCIATED PROTEIN 45"/>
    <property type="match status" value="1"/>
</dbReference>
<dbReference type="RefSeq" id="XP_067080363.1">
    <property type="nucleotide sequence ID" value="XM_067224262.1"/>
</dbReference>
<comment type="similarity">
    <text evidence="6">Belongs to the CFAP45 family.</text>
</comment>
<evidence type="ECO:0000313" key="12">
    <source>
        <dbReference type="Proteomes" id="UP000195570"/>
    </source>
</evidence>
<dbReference type="GeneID" id="92374885"/>
<dbReference type="EMBL" id="CZPT02001198">
    <property type="protein sequence ID" value="SCU69379.1"/>
    <property type="molecule type" value="Genomic_DNA"/>
</dbReference>
<dbReference type="AlphaFoldDB" id="A0A1G4IB60"/>
<dbReference type="Pfam" id="PF13868">
    <property type="entry name" value="TPH"/>
    <property type="match status" value="1"/>
</dbReference>
<keyword evidence="12" id="KW-1185">Reference proteome</keyword>
<evidence type="ECO:0000256" key="3">
    <source>
        <dbReference type="ARBA" id="ARBA00023054"/>
    </source>
</evidence>
<evidence type="ECO:0000256" key="4">
    <source>
        <dbReference type="ARBA" id="ARBA00023069"/>
    </source>
</evidence>
<evidence type="ECO:0000256" key="8">
    <source>
        <dbReference type="SAM" id="Coils"/>
    </source>
</evidence>
<feature type="compositionally biased region" description="Basic and acidic residues" evidence="9">
    <location>
        <begin position="23"/>
        <end position="35"/>
    </location>
</feature>
<accession>A0A1G4IB60</accession>
<evidence type="ECO:0000313" key="11">
    <source>
        <dbReference type="EMBL" id="SCU69379.1"/>
    </source>
</evidence>
<dbReference type="InterPro" id="IPR043597">
    <property type="entry name" value="TPH_dom"/>
</dbReference>
<protein>
    <recommendedName>
        <fullName evidence="7">Cilia- and flagella-associated protein 45</fullName>
    </recommendedName>
</protein>
<gene>
    <name evidence="11" type="ORF">TEOVI_000094500</name>
</gene>
<evidence type="ECO:0000256" key="1">
    <source>
        <dbReference type="ARBA" id="ARBA00004230"/>
    </source>
</evidence>
<feature type="coiled-coil region" evidence="8">
    <location>
        <begin position="101"/>
        <end position="171"/>
    </location>
</feature>
<evidence type="ECO:0000256" key="6">
    <source>
        <dbReference type="ARBA" id="ARBA00034116"/>
    </source>
</evidence>
<evidence type="ECO:0000256" key="9">
    <source>
        <dbReference type="SAM" id="MobiDB-lite"/>
    </source>
</evidence>
<dbReference type="VEuPathDB" id="TriTrypDB:TEOVI_000094500"/>
<evidence type="ECO:0000256" key="2">
    <source>
        <dbReference type="ARBA" id="ARBA00022846"/>
    </source>
</evidence>
<comment type="caution">
    <text evidence="11">The sequence shown here is derived from an EMBL/GenBank/DDBJ whole genome shotgun (WGS) entry which is preliminary data.</text>
</comment>
<comment type="subcellular location">
    <subcellularLocation>
        <location evidence="1">Cell projection</location>
        <location evidence="1">Cilium</location>
        <location evidence="1">Flagellum</location>
    </subcellularLocation>
</comment>
<dbReference type="InterPro" id="IPR033253">
    <property type="entry name" value="CFAP45"/>
</dbReference>
<feature type="region of interest" description="Disordered" evidence="9">
    <location>
        <begin position="1"/>
        <end position="37"/>
    </location>
</feature>
<feature type="coiled-coil region" evidence="8">
    <location>
        <begin position="210"/>
        <end position="388"/>
    </location>
</feature>